<dbReference type="InterPro" id="IPR053011">
    <property type="entry name" value="SDR_family_member_7"/>
</dbReference>
<dbReference type="InterPro" id="IPR002347">
    <property type="entry name" value="SDR_fam"/>
</dbReference>
<name>A0ABM1B2V4_LIMPO</name>
<dbReference type="Proteomes" id="UP000694941">
    <property type="component" value="Unplaced"/>
</dbReference>
<keyword evidence="2" id="KW-1133">Transmembrane helix</keyword>
<dbReference type="PANTHER" id="PTHR44269:SF2">
    <property type="entry name" value="DEHYDROGENASE_REDUCTASE SDR FAMILY MEMBER 7"/>
    <property type="match status" value="1"/>
</dbReference>
<keyword evidence="1" id="KW-0560">Oxidoreductase</keyword>
<evidence type="ECO:0000256" key="2">
    <source>
        <dbReference type="SAM" id="Phobius"/>
    </source>
</evidence>
<dbReference type="Gene3D" id="3.40.50.720">
    <property type="entry name" value="NAD(P)-binding Rossmann-like Domain"/>
    <property type="match status" value="1"/>
</dbReference>
<keyword evidence="2" id="KW-0472">Membrane</keyword>
<gene>
    <name evidence="4" type="primary">LOC106458681</name>
</gene>
<dbReference type="Pfam" id="PF00106">
    <property type="entry name" value="adh_short"/>
    <property type="match status" value="1"/>
</dbReference>
<evidence type="ECO:0000313" key="3">
    <source>
        <dbReference type="Proteomes" id="UP000694941"/>
    </source>
</evidence>
<keyword evidence="3" id="KW-1185">Reference proteome</keyword>
<feature type="transmembrane region" description="Helical" evidence="2">
    <location>
        <begin position="6"/>
        <end position="25"/>
    </location>
</feature>
<keyword evidence="2" id="KW-0812">Transmembrane</keyword>
<dbReference type="PANTHER" id="PTHR44269">
    <property type="entry name" value="DEHYDROGENASE/REDUCTASE SDR FAMILY MEMBER 7-RELATED"/>
    <property type="match status" value="1"/>
</dbReference>
<dbReference type="InterPro" id="IPR020904">
    <property type="entry name" value="Sc_DH/Rdtase_CS"/>
</dbReference>
<sequence>MDAVLMWFICVCTLLFAVFSFRWFYVDADGDLTLLWAERYGRSPAELRGKVAWITGASSGIGEALAYELAKYGVKLALSGTKVDRLEAVKTECLAQGPLKDDDVLLVPFDITDFSKHSECFEKVVGHFKKLDILVNNAGRSQRARFDEITTEVDYQLFGTNVFSHVSLTRVVLPHFLSNGGGHVMVNSSIAGKYGLPNSASYTGSKHAIQGYFECLRTEFEAKGVNVTVACPGPVFSNVIERCFTGTPGEVFGEKQKETDKRMSTSRCAQLMAVALANNLDEVWISLQPSLSICYLSQYMPTVFRRVIIPRFLTPQKFAKLREGRN</sequence>
<dbReference type="PROSITE" id="PS00061">
    <property type="entry name" value="ADH_SHORT"/>
    <property type="match status" value="1"/>
</dbReference>
<proteinExistence type="predicted"/>
<reference evidence="4" key="1">
    <citation type="submission" date="2025-08" db="UniProtKB">
        <authorList>
            <consortium name="RefSeq"/>
        </authorList>
    </citation>
    <scope>IDENTIFICATION</scope>
    <source>
        <tissue evidence="4">Muscle</tissue>
    </source>
</reference>
<dbReference type="RefSeq" id="XP_013773666.1">
    <property type="nucleotide sequence ID" value="XM_013918212.2"/>
</dbReference>
<evidence type="ECO:0000256" key="1">
    <source>
        <dbReference type="ARBA" id="ARBA00023002"/>
    </source>
</evidence>
<dbReference type="SUPFAM" id="SSF51735">
    <property type="entry name" value="NAD(P)-binding Rossmann-fold domains"/>
    <property type="match status" value="1"/>
</dbReference>
<evidence type="ECO:0000313" key="4">
    <source>
        <dbReference type="RefSeq" id="XP_013773666.1"/>
    </source>
</evidence>
<dbReference type="PRINTS" id="PR00081">
    <property type="entry name" value="GDHRDH"/>
</dbReference>
<dbReference type="InterPro" id="IPR036291">
    <property type="entry name" value="NAD(P)-bd_dom_sf"/>
</dbReference>
<accession>A0ABM1B2V4</accession>
<protein>
    <submittedName>
        <fullName evidence="4">Dehydrogenase/reductase SDR family member 7-like isoform X1</fullName>
    </submittedName>
</protein>
<dbReference type="GeneID" id="106458681"/>
<organism evidence="3 4">
    <name type="scientific">Limulus polyphemus</name>
    <name type="common">Atlantic horseshoe crab</name>
    <dbReference type="NCBI Taxonomy" id="6850"/>
    <lineage>
        <taxon>Eukaryota</taxon>
        <taxon>Metazoa</taxon>
        <taxon>Ecdysozoa</taxon>
        <taxon>Arthropoda</taxon>
        <taxon>Chelicerata</taxon>
        <taxon>Merostomata</taxon>
        <taxon>Xiphosura</taxon>
        <taxon>Limulidae</taxon>
        <taxon>Limulus</taxon>
    </lineage>
</organism>